<accession>A0AAW4VMD7</accession>
<feature type="transmembrane region" description="Helical" evidence="1">
    <location>
        <begin position="26"/>
        <end position="46"/>
    </location>
</feature>
<dbReference type="AlphaFoldDB" id="A0AAW4VMD7"/>
<feature type="transmembrane region" description="Helical" evidence="1">
    <location>
        <begin position="77"/>
        <end position="105"/>
    </location>
</feature>
<keyword evidence="1" id="KW-0472">Membrane</keyword>
<keyword evidence="1" id="KW-0812">Transmembrane</keyword>
<dbReference type="Proteomes" id="UP001197827">
    <property type="component" value="Unassembled WGS sequence"/>
</dbReference>
<feature type="transmembrane region" description="Helical" evidence="1">
    <location>
        <begin position="157"/>
        <end position="179"/>
    </location>
</feature>
<sequence length="406" mass="48854">MIFFDIIMTLIEDFILAYFDFKILNIINNKLVIFLTLVCTIVTFIFNNLLLNNYWLMIILIVIFTFISSFYDKKRNLIYFIVPAILIIILLFSNTVSIILVSTIFFINPMQISSNNIYIIFLSLLSRIVFLALAYLFSYYDNKYRLNKNRLLVGNYWWSFCLFILSFLGVYTLLFEMIFYHIVNSTNMYKLLFQLIVMCCSFFIFYFNIQKEYQNNLILNEELVKSKYATETYEKINKLSYQMLQEKHMMCYILMSFKHYLDTNDYDAIERLIETQLNKFDFYKFSNFTGVKLFDEEIIKYFISLENDGFSIKKVITINNTRILENENFVKEIKSILKQIAEFCLDNKTFEFYLYEVNEFVVLKILTLCTDKVFKFNDSYDECIVKKRKLQIKNDNIEIKVLFKID</sequence>
<organism evidence="2 3">
    <name type="scientific">Faecalibacillus intestinalis</name>
    <dbReference type="NCBI Taxonomy" id="1982626"/>
    <lineage>
        <taxon>Bacteria</taxon>
        <taxon>Bacillati</taxon>
        <taxon>Bacillota</taxon>
        <taxon>Erysipelotrichia</taxon>
        <taxon>Erysipelotrichales</taxon>
        <taxon>Coprobacillaceae</taxon>
        <taxon>Faecalibacillus</taxon>
    </lineage>
</organism>
<evidence type="ECO:0000313" key="2">
    <source>
        <dbReference type="EMBL" id="MCB8562951.1"/>
    </source>
</evidence>
<name>A0AAW4VMD7_9FIRM</name>
<dbReference type="EMBL" id="JAJDKQ010000036">
    <property type="protein sequence ID" value="MCB8562951.1"/>
    <property type="molecule type" value="Genomic_DNA"/>
</dbReference>
<feature type="transmembrane region" description="Helical" evidence="1">
    <location>
        <begin position="191"/>
        <end position="209"/>
    </location>
</feature>
<feature type="transmembrane region" description="Helical" evidence="1">
    <location>
        <begin position="117"/>
        <end position="137"/>
    </location>
</feature>
<keyword evidence="1" id="KW-1133">Transmembrane helix</keyword>
<protein>
    <recommendedName>
        <fullName evidence="4">GHKL domain-containing protein</fullName>
    </recommendedName>
</protein>
<feature type="transmembrane region" description="Helical" evidence="1">
    <location>
        <begin position="53"/>
        <end position="71"/>
    </location>
</feature>
<evidence type="ECO:0008006" key="4">
    <source>
        <dbReference type="Google" id="ProtNLM"/>
    </source>
</evidence>
<gene>
    <name evidence="2" type="ORF">LJD74_13240</name>
</gene>
<proteinExistence type="predicted"/>
<evidence type="ECO:0000313" key="3">
    <source>
        <dbReference type="Proteomes" id="UP001197827"/>
    </source>
</evidence>
<reference evidence="2" key="1">
    <citation type="submission" date="2021-10" db="EMBL/GenBank/DDBJ databases">
        <title>Collection of gut derived symbiotic bacterial strains cultured from healthy donors.</title>
        <authorList>
            <person name="Lin H."/>
            <person name="Littmann E."/>
            <person name="Kohout C."/>
            <person name="Pamer E.G."/>
        </authorList>
    </citation>
    <scope>NUCLEOTIDE SEQUENCE</scope>
    <source>
        <strain evidence="2">DFI.5.2</strain>
    </source>
</reference>
<dbReference type="RefSeq" id="WP_117872461.1">
    <property type="nucleotide sequence ID" value="NZ_JAJDKQ010000036.1"/>
</dbReference>
<comment type="caution">
    <text evidence="2">The sequence shown here is derived from an EMBL/GenBank/DDBJ whole genome shotgun (WGS) entry which is preliminary data.</text>
</comment>
<evidence type="ECO:0000256" key="1">
    <source>
        <dbReference type="SAM" id="Phobius"/>
    </source>
</evidence>